<dbReference type="AlphaFoldDB" id="A0AAV8SL61"/>
<sequence>MPHKFYHGRTGRVWNVTKRAVGVEINKQVGNRIIKKIIHVRVEHLQPSRCTEEFQLRKKKKKISEGRVVKRDSFLLASHQRKKSLGLRKPKLAFLKRVLSFDALQIYVLELSRDRKKIQLKADGGHVLKRCFRK</sequence>
<dbReference type="SUPFAM" id="SSF50104">
    <property type="entry name" value="Translation proteins SH3-like domain"/>
    <property type="match status" value="1"/>
</dbReference>
<protein>
    <recommendedName>
        <fullName evidence="6">60S ribosomal protein L21</fullName>
    </recommendedName>
</protein>
<dbReference type="InterPro" id="IPR001147">
    <property type="entry name" value="Ribosomal_eL21"/>
</dbReference>
<evidence type="ECO:0000256" key="1">
    <source>
        <dbReference type="ARBA" id="ARBA00008427"/>
    </source>
</evidence>
<dbReference type="GO" id="GO:0006412">
    <property type="term" value="P:translation"/>
    <property type="evidence" value="ECO:0007669"/>
    <property type="project" value="InterPro"/>
</dbReference>
<dbReference type="FunFam" id="2.30.30.70:FF:000001">
    <property type="entry name" value="60S ribosomal protein L21"/>
    <property type="match status" value="1"/>
</dbReference>
<evidence type="ECO:0000313" key="5">
    <source>
        <dbReference type="Proteomes" id="UP001159364"/>
    </source>
</evidence>
<comment type="caution">
    <text evidence="4">The sequence shown here is derived from an EMBL/GenBank/DDBJ whole genome shotgun (WGS) entry which is preliminary data.</text>
</comment>
<gene>
    <name evidence="4" type="ORF">K2173_006490</name>
</gene>
<accession>A0AAV8SL61</accession>
<dbReference type="GO" id="GO:0003735">
    <property type="term" value="F:structural constituent of ribosome"/>
    <property type="evidence" value="ECO:0007669"/>
    <property type="project" value="InterPro"/>
</dbReference>
<name>A0AAV8SL61_9ROSI</name>
<evidence type="ECO:0000313" key="4">
    <source>
        <dbReference type="EMBL" id="KAJ8752688.1"/>
    </source>
</evidence>
<comment type="similarity">
    <text evidence="1">Belongs to the eukaryotic ribosomal protein eL21 family.</text>
</comment>
<dbReference type="InterPro" id="IPR008991">
    <property type="entry name" value="Translation_prot_SH3-like_sf"/>
</dbReference>
<proteinExistence type="inferred from homology"/>
<organism evidence="4 5">
    <name type="scientific">Erythroxylum novogranatense</name>
    <dbReference type="NCBI Taxonomy" id="1862640"/>
    <lineage>
        <taxon>Eukaryota</taxon>
        <taxon>Viridiplantae</taxon>
        <taxon>Streptophyta</taxon>
        <taxon>Embryophyta</taxon>
        <taxon>Tracheophyta</taxon>
        <taxon>Spermatophyta</taxon>
        <taxon>Magnoliopsida</taxon>
        <taxon>eudicotyledons</taxon>
        <taxon>Gunneridae</taxon>
        <taxon>Pentapetalae</taxon>
        <taxon>rosids</taxon>
        <taxon>fabids</taxon>
        <taxon>Malpighiales</taxon>
        <taxon>Erythroxylaceae</taxon>
        <taxon>Erythroxylum</taxon>
    </lineage>
</organism>
<dbReference type="Gene3D" id="2.30.30.70">
    <property type="entry name" value="Ribosomal protein L21"/>
    <property type="match status" value="1"/>
</dbReference>
<dbReference type="Pfam" id="PF01157">
    <property type="entry name" value="Ribosomal_L21e"/>
    <property type="match status" value="1"/>
</dbReference>
<dbReference type="InterPro" id="IPR036948">
    <property type="entry name" value="Ribosomal_eL21_sf"/>
</dbReference>
<dbReference type="GO" id="GO:0005840">
    <property type="term" value="C:ribosome"/>
    <property type="evidence" value="ECO:0007669"/>
    <property type="project" value="UniProtKB-KW"/>
</dbReference>
<evidence type="ECO:0000256" key="3">
    <source>
        <dbReference type="ARBA" id="ARBA00023274"/>
    </source>
</evidence>
<dbReference type="GO" id="GO:1990904">
    <property type="term" value="C:ribonucleoprotein complex"/>
    <property type="evidence" value="ECO:0007669"/>
    <property type="project" value="UniProtKB-KW"/>
</dbReference>
<evidence type="ECO:0000256" key="2">
    <source>
        <dbReference type="ARBA" id="ARBA00022980"/>
    </source>
</evidence>
<reference evidence="4 5" key="1">
    <citation type="submission" date="2021-09" db="EMBL/GenBank/DDBJ databases">
        <title>Genomic insights and catalytic innovation underlie evolution of tropane alkaloids biosynthesis.</title>
        <authorList>
            <person name="Wang Y.-J."/>
            <person name="Tian T."/>
            <person name="Huang J.-P."/>
            <person name="Huang S.-X."/>
        </authorList>
    </citation>
    <scope>NUCLEOTIDE SEQUENCE [LARGE SCALE GENOMIC DNA]</scope>
    <source>
        <strain evidence="4">KIB-2018</strain>
        <tissue evidence="4">Leaf</tissue>
    </source>
</reference>
<keyword evidence="5" id="KW-1185">Reference proteome</keyword>
<evidence type="ECO:0008006" key="6">
    <source>
        <dbReference type="Google" id="ProtNLM"/>
    </source>
</evidence>
<keyword evidence="2" id="KW-0689">Ribosomal protein</keyword>
<dbReference type="Proteomes" id="UP001159364">
    <property type="component" value="Linkage Group LG10"/>
</dbReference>
<dbReference type="PANTHER" id="PTHR20981">
    <property type="entry name" value="60S RIBOSOMAL PROTEIN L21"/>
    <property type="match status" value="1"/>
</dbReference>
<keyword evidence="3" id="KW-0687">Ribonucleoprotein</keyword>
<dbReference type="EMBL" id="JAIWQS010000010">
    <property type="protein sequence ID" value="KAJ8752688.1"/>
    <property type="molecule type" value="Genomic_DNA"/>
</dbReference>